<feature type="transmembrane region" description="Helical" evidence="6">
    <location>
        <begin position="245"/>
        <end position="264"/>
    </location>
</feature>
<keyword evidence="3 6" id="KW-0812">Transmembrane</keyword>
<feature type="transmembrane region" description="Helical" evidence="6">
    <location>
        <begin position="110"/>
        <end position="130"/>
    </location>
</feature>
<dbReference type="PANTHER" id="PTHR43791:SF36">
    <property type="entry name" value="TRANSPORTER, PUTATIVE (AFU_ORTHOLOGUE AFUA_6G08340)-RELATED"/>
    <property type="match status" value="1"/>
</dbReference>
<dbReference type="KEGG" id="tasa:A1Q1_06520"/>
<dbReference type="GO" id="GO:0016020">
    <property type="term" value="C:membrane"/>
    <property type="evidence" value="ECO:0007669"/>
    <property type="project" value="UniProtKB-SubCell"/>
</dbReference>
<feature type="transmembrane region" description="Helical" evidence="6">
    <location>
        <begin position="142"/>
        <end position="161"/>
    </location>
</feature>
<feature type="transmembrane region" description="Helical" evidence="6">
    <location>
        <begin position="368"/>
        <end position="389"/>
    </location>
</feature>
<keyword evidence="2" id="KW-0813">Transport</keyword>
<evidence type="ECO:0000256" key="3">
    <source>
        <dbReference type="ARBA" id="ARBA00022692"/>
    </source>
</evidence>
<dbReference type="SUPFAM" id="SSF103473">
    <property type="entry name" value="MFS general substrate transporter"/>
    <property type="match status" value="1"/>
</dbReference>
<dbReference type="GeneID" id="25990032"/>
<accession>J6EQZ0</accession>
<dbReference type="FunFam" id="1.20.1250.20:FF:000013">
    <property type="entry name" value="MFS general substrate transporter"/>
    <property type="match status" value="1"/>
</dbReference>
<dbReference type="InterPro" id="IPR036259">
    <property type="entry name" value="MFS_trans_sf"/>
</dbReference>
<dbReference type="Pfam" id="PF07690">
    <property type="entry name" value="MFS_1"/>
    <property type="match status" value="1"/>
</dbReference>
<keyword evidence="5 6" id="KW-0472">Membrane</keyword>
<feature type="transmembrane region" description="Helical" evidence="6">
    <location>
        <begin position="308"/>
        <end position="328"/>
    </location>
</feature>
<dbReference type="InterPro" id="IPR011701">
    <property type="entry name" value="MFS"/>
</dbReference>
<evidence type="ECO:0000259" key="7">
    <source>
        <dbReference type="PROSITE" id="PS50850"/>
    </source>
</evidence>
<dbReference type="AlphaFoldDB" id="J6EQZ0"/>
<dbReference type="Gene3D" id="1.20.1250.20">
    <property type="entry name" value="MFS general substrate transporter like domains"/>
    <property type="match status" value="2"/>
</dbReference>
<sequence>MSADLDRKDVELDEGHIDDSDIDPVAERKLIRKLDLQGLLDILGDNADHKFSIVLMSFYITYIVFNVPGTLFSNVVPPNFALATGAMIWGIASTAQAGATNFAGMVVCRLFIGIGEAGFGAAVSLYYALWYRREEIATRISLYVGAGSLAGCFGGLIAYGVSFIHSHVDTWRILFLIEGLPTILLAIVIIVFLPSTPAKSWLLKPEERALVKRRLRDSGVSNAHGVDVPALKSAFRRVFSTRTTYLNGLVYLGLNLSLGSVSGFLPTILKSFGYTDSSAQLMTVPPYACAFVVTVGASYLSDRTRQRGIFVIILMLASLVGFTILIAVPGNNGARYFATFLVVSGAFSNIPLMLSWAANTAGSQTAAAIRLGFMNSCGQCFSILASFIFPKTEGPKWHKGFALNLAFNGVSALTAAYLSFYYASQNRKRDREEAARADEEPVDTLKTRQEVQPTDLHDLTPGFRYFT</sequence>
<evidence type="ECO:0000256" key="1">
    <source>
        <dbReference type="ARBA" id="ARBA00004141"/>
    </source>
</evidence>
<dbReference type="GO" id="GO:0022857">
    <property type="term" value="F:transmembrane transporter activity"/>
    <property type="evidence" value="ECO:0007669"/>
    <property type="project" value="InterPro"/>
</dbReference>
<comment type="subcellular location">
    <subcellularLocation>
        <location evidence="1">Membrane</location>
        <topology evidence="1">Multi-pass membrane protein</topology>
    </subcellularLocation>
</comment>
<keyword evidence="4 6" id="KW-1133">Transmembrane helix</keyword>
<dbReference type="RefSeq" id="XP_014177109.1">
    <property type="nucleotide sequence ID" value="XM_014321634.1"/>
</dbReference>
<feature type="transmembrane region" description="Helical" evidence="6">
    <location>
        <begin position="401"/>
        <end position="423"/>
    </location>
</feature>
<evidence type="ECO:0000313" key="9">
    <source>
        <dbReference type="Proteomes" id="UP000002748"/>
    </source>
</evidence>
<dbReference type="Proteomes" id="UP000002748">
    <property type="component" value="Unassembled WGS sequence"/>
</dbReference>
<dbReference type="PANTHER" id="PTHR43791">
    <property type="entry name" value="PERMEASE-RELATED"/>
    <property type="match status" value="1"/>
</dbReference>
<feature type="transmembrane region" description="Helical" evidence="6">
    <location>
        <begin position="284"/>
        <end position="301"/>
    </location>
</feature>
<evidence type="ECO:0000256" key="5">
    <source>
        <dbReference type="ARBA" id="ARBA00023136"/>
    </source>
</evidence>
<evidence type="ECO:0000256" key="6">
    <source>
        <dbReference type="SAM" id="Phobius"/>
    </source>
</evidence>
<reference evidence="8 9" key="1">
    <citation type="journal article" date="2012" name="Eukaryot. Cell">
        <title>Draft genome sequence of CBS 2479, the standard type strain of Trichosporon asahii.</title>
        <authorList>
            <person name="Yang R.Y."/>
            <person name="Li H.T."/>
            <person name="Zhu H."/>
            <person name="Zhou G.P."/>
            <person name="Wang M."/>
            <person name="Wang L."/>
        </authorList>
    </citation>
    <scope>NUCLEOTIDE SEQUENCE [LARGE SCALE GENOMIC DNA]</scope>
    <source>
        <strain evidence="9">ATCC 90039 / CBS 2479 / JCM 2466 / KCTC 7840 / NCYC 2677 / UAMH 7654</strain>
    </source>
</reference>
<dbReference type="EMBL" id="ALBS01000334">
    <property type="protein sequence ID" value="EJT45112.1"/>
    <property type="molecule type" value="Genomic_DNA"/>
</dbReference>
<name>J6EQZ0_TRIAS</name>
<feature type="transmembrane region" description="Helical" evidence="6">
    <location>
        <begin position="334"/>
        <end position="356"/>
    </location>
</feature>
<feature type="domain" description="Major facilitator superfamily (MFS) profile" evidence="7">
    <location>
        <begin position="1"/>
        <end position="427"/>
    </location>
</feature>
<feature type="transmembrane region" description="Helical" evidence="6">
    <location>
        <begin position="173"/>
        <end position="193"/>
    </location>
</feature>
<dbReference type="InterPro" id="IPR020846">
    <property type="entry name" value="MFS_dom"/>
</dbReference>
<protein>
    <recommendedName>
        <fullName evidence="7">Major facilitator superfamily (MFS) profile domain-containing protein</fullName>
    </recommendedName>
</protein>
<comment type="caution">
    <text evidence="8">The sequence shown here is derived from an EMBL/GenBank/DDBJ whole genome shotgun (WGS) entry which is preliminary data.</text>
</comment>
<proteinExistence type="predicted"/>
<evidence type="ECO:0000256" key="2">
    <source>
        <dbReference type="ARBA" id="ARBA00022448"/>
    </source>
</evidence>
<dbReference type="VEuPathDB" id="FungiDB:A1Q1_06520"/>
<dbReference type="HOGENOM" id="CLU_001265_0_1_1"/>
<evidence type="ECO:0000256" key="4">
    <source>
        <dbReference type="ARBA" id="ARBA00022989"/>
    </source>
</evidence>
<dbReference type="PROSITE" id="PS50850">
    <property type="entry name" value="MFS"/>
    <property type="match status" value="1"/>
</dbReference>
<organism evidence="8 9">
    <name type="scientific">Trichosporon asahii var. asahii (strain ATCC 90039 / CBS 2479 / JCM 2466 / KCTC 7840 / NBRC 103889/ NCYC 2677 / UAMH 7654)</name>
    <name type="common">Yeast</name>
    <dbReference type="NCBI Taxonomy" id="1186058"/>
    <lineage>
        <taxon>Eukaryota</taxon>
        <taxon>Fungi</taxon>
        <taxon>Dikarya</taxon>
        <taxon>Basidiomycota</taxon>
        <taxon>Agaricomycotina</taxon>
        <taxon>Tremellomycetes</taxon>
        <taxon>Trichosporonales</taxon>
        <taxon>Trichosporonaceae</taxon>
        <taxon>Trichosporon</taxon>
    </lineage>
</organism>
<feature type="transmembrane region" description="Helical" evidence="6">
    <location>
        <begin position="51"/>
        <end position="72"/>
    </location>
</feature>
<dbReference type="OrthoDB" id="2985014at2759"/>
<gene>
    <name evidence="8" type="ORF">A1Q1_06520</name>
</gene>
<evidence type="ECO:0000313" key="8">
    <source>
        <dbReference type="EMBL" id="EJT45112.1"/>
    </source>
</evidence>
<feature type="transmembrane region" description="Helical" evidence="6">
    <location>
        <begin position="79"/>
        <end position="98"/>
    </location>
</feature>